<protein>
    <recommendedName>
        <fullName evidence="3">Sulfur reduction protein DsrE</fullName>
    </recommendedName>
</protein>
<keyword evidence="2" id="KW-1185">Reference proteome</keyword>
<evidence type="ECO:0000313" key="1">
    <source>
        <dbReference type="EMBL" id="MFC5674526.1"/>
    </source>
</evidence>
<dbReference type="Proteomes" id="UP001596183">
    <property type="component" value="Unassembled WGS sequence"/>
</dbReference>
<accession>A0ABW0XVX8</accession>
<dbReference type="RefSeq" id="WP_381218775.1">
    <property type="nucleotide sequence ID" value="NZ_JBHSPC010000118.1"/>
</dbReference>
<name>A0ABW0XVX8_9ACTN</name>
<sequence>MNDARGGSGGRTPRILLIESHGPCAPVDAGLRRDATAQARAGYPVLMYLVEDGCLLARPGTDEDLDRFEAAGGRLAVDRFSLVQRGIGHLPLRPRAAVSDMDELAGWVTGPGVQAVWH</sequence>
<reference evidence="2" key="1">
    <citation type="journal article" date="2019" name="Int. J. Syst. Evol. Microbiol.">
        <title>The Global Catalogue of Microorganisms (GCM) 10K type strain sequencing project: providing services to taxonomists for standard genome sequencing and annotation.</title>
        <authorList>
            <consortium name="The Broad Institute Genomics Platform"/>
            <consortium name="The Broad Institute Genome Sequencing Center for Infectious Disease"/>
            <person name="Wu L."/>
            <person name="Ma J."/>
        </authorList>
    </citation>
    <scope>NUCLEOTIDE SEQUENCE [LARGE SCALE GENOMIC DNA]</scope>
    <source>
        <strain evidence="2">JCM 13852</strain>
    </source>
</reference>
<dbReference type="InterPro" id="IPR027396">
    <property type="entry name" value="DsrEFH-like"/>
</dbReference>
<comment type="caution">
    <text evidence="1">The sequence shown here is derived from an EMBL/GenBank/DDBJ whole genome shotgun (WGS) entry which is preliminary data.</text>
</comment>
<proteinExistence type="predicted"/>
<dbReference type="EMBL" id="JBHSPC010000118">
    <property type="protein sequence ID" value="MFC5674526.1"/>
    <property type="molecule type" value="Genomic_DNA"/>
</dbReference>
<evidence type="ECO:0008006" key="3">
    <source>
        <dbReference type="Google" id="ProtNLM"/>
    </source>
</evidence>
<evidence type="ECO:0000313" key="2">
    <source>
        <dbReference type="Proteomes" id="UP001596183"/>
    </source>
</evidence>
<dbReference type="SUPFAM" id="SSF75169">
    <property type="entry name" value="DsrEFH-like"/>
    <property type="match status" value="1"/>
</dbReference>
<organism evidence="1 2">
    <name type="scientific">Streptomyces incanus</name>
    <dbReference type="NCBI Taxonomy" id="887453"/>
    <lineage>
        <taxon>Bacteria</taxon>
        <taxon>Bacillati</taxon>
        <taxon>Actinomycetota</taxon>
        <taxon>Actinomycetes</taxon>
        <taxon>Kitasatosporales</taxon>
        <taxon>Streptomycetaceae</taxon>
        <taxon>Streptomyces</taxon>
    </lineage>
</organism>
<gene>
    <name evidence="1" type="ORF">ACFP2V_31995</name>
</gene>